<reference evidence="2 3" key="1">
    <citation type="submission" date="2023-04" db="EMBL/GenBank/DDBJ databases">
        <title>Forest soil microbial communities from Buena Vista Peninsula, Colon Province, Panama.</title>
        <authorList>
            <person name="Bouskill N."/>
        </authorList>
    </citation>
    <scope>NUCLEOTIDE SEQUENCE [LARGE SCALE GENOMIC DNA]</scope>
    <source>
        <strain evidence="2 3">GGS1</strain>
    </source>
</reference>
<comment type="caution">
    <text evidence="2">The sequence shown here is derived from an EMBL/GenBank/DDBJ whole genome shotgun (WGS) entry which is preliminary data.</text>
</comment>
<dbReference type="PANTHER" id="PTHR34154:SF3">
    <property type="entry name" value="ALKALI-SENSITIVE LINKAGE PROTEIN 1"/>
    <property type="match status" value="1"/>
</dbReference>
<dbReference type="Gene3D" id="2.60.110.10">
    <property type="entry name" value="Thaumatin"/>
    <property type="match status" value="1"/>
</dbReference>
<dbReference type="InterPro" id="IPR001938">
    <property type="entry name" value="Thaumatin"/>
</dbReference>
<dbReference type="InterPro" id="IPR024655">
    <property type="entry name" value="Asl1_glyco_hydro_catalytic"/>
</dbReference>
<protein>
    <recommendedName>
        <fullName evidence="1">Asl1-like glycosyl hydrolase catalytic domain-containing protein</fullName>
    </recommendedName>
</protein>
<dbReference type="InterPro" id="IPR037176">
    <property type="entry name" value="Osmotin/thaumatin-like_sf"/>
</dbReference>
<dbReference type="SUPFAM" id="SSF51445">
    <property type="entry name" value="(Trans)glycosidases"/>
    <property type="match status" value="1"/>
</dbReference>
<dbReference type="PANTHER" id="PTHR34154">
    <property type="entry name" value="ALKALI-SENSITIVE LINKAGE PROTEIN 1"/>
    <property type="match status" value="1"/>
</dbReference>
<dbReference type="Proteomes" id="UP001160499">
    <property type="component" value="Unassembled WGS sequence"/>
</dbReference>
<proteinExistence type="predicted"/>
<dbReference type="InterPro" id="IPR017853">
    <property type="entry name" value="GH"/>
</dbReference>
<feature type="domain" description="Asl1-like glycosyl hydrolase catalytic" evidence="1">
    <location>
        <begin position="326"/>
        <end position="546"/>
    </location>
</feature>
<evidence type="ECO:0000259" key="1">
    <source>
        <dbReference type="Pfam" id="PF11790"/>
    </source>
</evidence>
<dbReference type="SUPFAM" id="SSF49870">
    <property type="entry name" value="Osmotin, thaumatin-like protein"/>
    <property type="match status" value="1"/>
</dbReference>
<gene>
    <name evidence="2" type="ORF">M2283_005802</name>
</gene>
<evidence type="ECO:0000313" key="2">
    <source>
        <dbReference type="EMBL" id="MDH6218470.1"/>
    </source>
</evidence>
<dbReference type="SMART" id="SM00205">
    <property type="entry name" value="THN"/>
    <property type="match status" value="1"/>
</dbReference>
<name>A0ABT6LRB7_9ACTN</name>
<dbReference type="RefSeq" id="WP_280879333.1">
    <property type="nucleotide sequence ID" value="NZ_JARXVH010000009.1"/>
</dbReference>
<evidence type="ECO:0000313" key="3">
    <source>
        <dbReference type="Proteomes" id="UP001160499"/>
    </source>
</evidence>
<dbReference type="Pfam" id="PF11790">
    <property type="entry name" value="Glyco_hydro_cc"/>
    <property type="match status" value="1"/>
</dbReference>
<dbReference type="Pfam" id="PF00314">
    <property type="entry name" value="Thaumatin"/>
    <property type="match status" value="1"/>
</dbReference>
<dbReference type="InterPro" id="IPR053183">
    <property type="entry name" value="ASL1"/>
</dbReference>
<dbReference type="PROSITE" id="PS51367">
    <property type="entry name" value="THAUMATIN_2"/>
    <property type="match status" value="1"/>
</dbReference>
<dbReference type="EMBL" id="JARXVH010000009">
    <property type="protein sequence ID" value="MDH6218470.1"/>
    <property type="molecule type" value="Genomic_DNA"/>
</dbReference>
<sequence length="550" mass="58888">MRTSRLPRFPHLPRPTSRRTSFLLALLLVIVGITATAVTIQSLPSDATGINEKPAADTATPDHTVTLWNNTTERIWIGSTVNADGSLNLTGLPTLDPGQPATVTVPETQGGHWRGKFFARQGCTGEEGSTFHCTVGDCGPYADHCTLTEEPTGLAEFNFDPADAAAPWYDVSYVNAVATPITITPNDVTPPETGECAVAGCPEDLLSACPADNLTKDPASGQPLVCVNPNRDAKTPYSDMVNQKCPTAYAWSKQDAEPGNKVMYQCTRCSGLTVVFGNAGTIPADTATTPTTTATATSTDTTIPSSDTPLKGVSLNPFDGISQALSDSGASWYYNWASSTGPVTKPDGVEYVPMIWGRDSVTDADLAQAASQGKELLGFNEPDLPGQADLTPEDALDLWPQLESTGLRLGAPAVASGADVIGGWLDRFMEGAKTRGLRVDFIPLHWYGKDFGPDAVDQLRTYIEAVHARYPDKPIWLTEYGLIDFSHGTPRYPDNEQQQIDFINASTTMLDGLDYVERYAWFTLSTQTSPTGLYNGTTPNASGQAYRAAG</sequence>
<dbReference type="Gene3D" id="3.20.20.80">
    <property type="entry name" value="Glycosidases"/>
    <property type="match status" value="1"/>
</dbReference>
<keyword evidence="3" id="KW-1185">Reference proteome</keyword>
<organism evidence="2 3">
    <name type="scientific">Streptomyces pseudovenezuelae</name>
    <dbReference type="NCBI Taxonomy" id="67350"/>
    <lineage>
        <taxon>Bacteria</taxon>
        <taxon>Bacillati</taxon>
        <taxon>Actinomycetota</taxon>
        <taxon>Actinomycetes</taxon>
        <taxon>Kitasatosporales</taxon>
        <taxon>Streptomycetaceae</taxon>
        <taxon>Streptomyces</taxon>
        <taxon>Streptomyces aurantiacus group</taxon>
    </lineage>
</organism>
<accession>A0ABT6LRB7</accession>